<organism evidence="1 2">
    <name type="scientific">Frondihabitans peucedani</name>
    <dbReference type="NCBI Taxonomy" id="598626"/>
    <lineage>
        <taxon>Bacteria</taxon>
        <taxon>Bacillati</taxon>
        <taxon>Actinomycetota</taxon>
        <taxon>Actinomycetes</taxon>
        <taxon>Micrococcales</taxon>
        <taxon>Microbacteriaceae</taxon>
        <taxon>Frondihabitans</taxon>
    </lineage>
</organism>
<dbReference type="EMBL" id="BAABAU010000003">
    <property type="protein sequence ID" value="GAA4267007.1"/>
    <property type="molecule type" value="Genomic_DNA"/>
</dbReference>
<accession>A0ABP8E428</accession>
<sequence>MGDIAFNVGFVWAPKLKEAKANGMLPSEAVLRLASSADLPSSVGSIASPETRSVRNLRELSTVDD</sequence>
<keyword evidence="2" id="KW-1185">Reference proteome</keyword>
<reference evidence="2" key="1">
    <citation type="journal article" date="2019" name="Int. J. Syst. Evol. Microbiol.">
        <title>The Global Catalogue of Microorganisms (GCM) 10K type strain sequencing project: providing services to taxonomists for standard genome sequencing and annotation.</title>
        <authorList>
            <consortium name="The Broad Institute Genomics Platform"/>
            <consortium name="The Broad Institute Genome Sequencing Center for Infectious Disease"/>
            <person name="Wu L."/>
            <person name="Ma J."/>
        </authorList>
    </citation>
    <scope>NUCLEOTIDE SEQUENCE [LARGE SCALE GENOMIC DNA]</scope>
    <source>
        <strain evidence="2">JCM 17442</strain>
    </source>
</reference>
<evidence type="ECO:0000313" key="2">
    <source>
        <dbReference type="Proteomes" id="UP001501594"/>
    </source>
</evidence>
<protein>
    <submittedName>
        <fullName evidence="1">Uncharacterized protein</fullName>
    </submittedName>
</protein>
<proteinExistence type="predicted"/>
<name>A0ABP8E428_9MICO</name>
<gene>
    <name evidence="1" type="ORF">GCM10022256_26190</name>
</gene>
<dbReference type="Proteomes" id="UP001501594">
    <property type="component" value="Unassembled WGS sequence"/>
</dbReference>
<comment type="caution">
    <text evidence="1">The sequence shown here is derived from an EMBL/GenBank/DDBJ whole genome shotgun (WGS) entry which is preliminary data.</text>
</comment>
<evidence type="ECO:0000313" key="1">
    <source>
        <dbReference type="EMBL" id="GAA4267007.1"/>
    </source>
</evidence>